<dbReference type="Gene3D" id="1.20.120.1630">
    <property type="match status" value="1"/>
</dbReference>
<proteinExistence type="predicted"/>
<keyword evidence="3 5" id="KW-1133">Transmembrane helix</keyword>
<evidence type="ECO:0000313" key="6">
    <source>
        <dbReference type="EMBL" id="BBF93979.1"/>
    </source>
</evidence>
<dbReference type="RefSeq" id="WP_160140613.1">
    <property type="nucleotide sequence ID" value="NZ_AP018907.1"/>
</dbReference>
<evidence type="ECO:0000256" key="5">
    <source>
        <dbReference type="SAM" id="Phobius"/>
    </source>
</evidence>
<feature type="transmembrane region" description="Helical" evidence="5">
    <location>
        <begin position="12"/>
        <end position="31"/>
    </location>
</feature>
<dbReference type="GO" id="GO:0012505">
    <property type="term" value="C:endomembrane system"/>
    <property type="evidence" value="ECO:0007669"/>
    <property type="project" value="UniProtKB-SubCell"/>
</dbReference>
<organism evidence="6 7">
    <name type="scientific">Blastochloris tepida</name>
    <dbReference type="NCBI Taxonomy" id="2233851"/>
    <lineage>
        <taxon>Bacteria</taxon>
        <taxon>Pseudomonadati</taxon>
        <taxon>Pseudomonadota</taxon>
        <taxon>Alphaproteobacteria</taxon>
        <taxon>Hyphomicrobiales</taxon>
        <taxon>Blastochloridaceae</taxon>
        <taxon>Blastochloris</taxon>
    </lineage>
</organism>
<dbReference type="PANTHER" id="PTHR43847:SF1">
    <property type="entry name" value="BLL3993 PROTEIN"/>
    <property type="match status" value="1"/>
</dbReference>
<dbReference type="PANTHER" id="PTHR43847">
    <property type="entry name" value="BLL3993 PROTEIN"/>
    <property type="match status" value="1"/>
</dbReference>
<dbReference type="OrthoDB" id="9811969at2"/>
<feature type="transmembrane region" description="Helical" evidence="5">
    <location>
        <begin position="43"/>
        <end position="64"/>
    </location>
</feature>
<sequence>MAEQPTAPDTAGVIAPPPVIAAVALALALMLDMVWPSTVLPAIGFFLRQILAAPLIAAAVALALSGERGFKAAGTTPLPWRPSTALVTTGLYGRVRNPMYVGLILLLVGLALALASDWLIVMAVPAALVLHYGVVLREERYLEAKFGDDYRRYKAEVPRYGWPPIKG</sequence>
<evidence type="ECO:0000256" key="3">
    <source>
        <dbReference type="ARBA" id="ARBA00022989"/>
    </source>
</evidence>
<reference evidence="6 7" key="1">
    <citation type="submission" date="2018-08" db="EMBL/GenBank/DDBJ databases">
        <title>Complete genome sequencing of Blastochloris tepida GI.</title>
        <authorList>
            <person name="Tsukatani Y."/>
            <person name="Mori H."/>
        </authorList>
    </citation>
    <scope>NUCLEOTIDE SEQUENCE [LARGE SCALE GENOMIC DNA]</scope>
    <source>
        <strain evidence="6 7">GI</strain>
    </source>
</reference>
<protein>
    <recommendedName>
        <fullName evidence="8">Isoprenylcysteine carboxyl methyltransferase</fullName>
    </recommendedName>
</protein>
<keyword evidence="2 5" id="KW-0812">Transmembrane</keyword>
<keyword evidence="4 5" id="KW-0472">Membrane</keyword>
<dbReference type="InterPro" id="IPR007318">
    <property type="entry name" value="Phopholipid_MeTrfase"/>
</dbReference>
<evidence type="ECO:0000256" key="2">
    <source>
        <dbReference type="ARBA" id="ARBA00022692"/>
    </source>
</evidence>
<dbReference type="EMBL" id="AP018907">
    <property type="protein sequence ID" value="BBF93979.1"/>
    <property type="molecule type" value="Genomic_DNA"/>
</dbReference>
<accession>A0A348G346</accession>
<name>A0A348G346_9HYPH</name>
<feature type="transmembrane region" description="Helical" evidence="5">
    <location>
        <begin position="100"/>
        <end position="130"/>
    </location>
</feature>
<dbReference type="InterPro" id="IPR052527">
    <property type="entry name" value="Metal_cation-efflux_comp"/>
</dbReference>
<dbReference type="Pfam" id="PF04191">
    <property type="entry name" value="PEMT"/>
    <property type="match status" value="1"/>
</dbReference>
<evidence type="ECO:0000256" key="4">
    <source>
        <dbReference type="ARBA" id="ARBA00023136"/>
    </source>
</evidence>
<evidence type="ECO:0000313" key="7">
    <source>
        <dbReference type="Proteomes" id="UP000266934"/>
    </source>
</evidence>
<dbReference type="KEGG" id="blag:BLTE_26640"/>
<evidence type="ECO:0008006" key="8">
    <source>
        <dbReference type="Google" id="ProtNLM"/>
    </source>
</evidence>
<evidence type="ECO:0000256" key="1">
    <source>
        <dbReference type="ARBA" id="ARBA00004127"/>
    </source>
</evidence>
<keyword evidence="7" id="KW-1185">Reference proteome</keyword>
<comment type="subcellular location">
    <subcellularLocation>
        <location evidence="1">Endomembrane system</location>
        <topology evidence="1">Multi-pass membrane protein</topology>
    </subcellularLocation>
</comment>
<dbReference type="Proteomes" id="UP000266934">
    <property type="component" value="Chromosome"/>
</dbReference>
<dbReference type="AlphaFoldDB" id="A0A348G346"/>
<gene>
    <name evidence="6" type="ORF">BLTE_26640</name>
</gene>